<dbReference type="Proteomes" id="UP000295008">
    <property type="component" value="Unassembled WGS sequence"/>
</dbReference>
<proteinExistence type="inferred from homology"/>
<evidence type="ECO:0000259" key="9">
    <source>
        <dbReference type="PROSITE" id="PS50928"/>
    </source>
</evidence>
<evidence type="ECO:0000313" key="10">
    <source>
        <dbReference type="EMBL" id="TCL70050.1"/>
    </source>
</evidence>
<organism evidence="10 11">
    <name type="scientific">Hydrogenispora ethanolica</name>
    <dbReference type="NCBI Taxonomy" id="1082276"/>
    <lineage>
        <taxon>Bacteria</taxon>
        <taxon>Bacillati</taxon>
        <taxon>Bacillota</taxon>
        <taxon>Hydrogenispora</taxon>
    </lineage>
</organism>
<evidence type="ECO:0000256" key="5">
    <source>
        <dbReference type="ARBA" id="ARBA00022692"/>
    </source>
</evidence>
<gene>
    <name evidence="10" type="ORF">EDC14_101039</name>
</gene>
<evidence type="ECO:0000256" key="8">
    <source>
        <dbReference type="RuleBase" id="RU363032"/>
    </source>
</evidence>
<evidence type="ECO:0000256" key="7">
    <source>
        <dbReference type="ARBA" id="ARBA00023136"/>
    </source>
</evidence>
<keyword evidence="7 8" id="KW-0472">Membrane</keyword>
<comment type="similarity">
    <text evidence="2">Belongs to the binding-protein-dependent transport system permease family. CysTW subfamily.</text>
</comment>
<feature type="transmembrane region" description="Helical" evidence="8">
    <location>
        <begin position="39"/>
        <end position="71"/>
    </location>
</feature>
<evidence type="ECO:0000256" key="6">
    <source>
        <dbReference type="ARBA" id="ARBA00022989"/>
    </source>
</evidence>
<dbReference type="Pfam" id="PF00528">
    <property type="entry name" value="BPD_transp_1"/>
    <property type="match status" value="1"/>
</dbReference>
<dbReference type="PANTHER" id="PTHR42929:SF1">
    <property type="entry name" value="INNER MEMBRANE ABC TRANSPORTER PERMEASE PROTEIN YDCU-RELATED"/>
    <property type="match status" value="1"/>
</dbReference>
<evidence type="ECO:0000256" key="2">
    <source>
        <dbReference type="ARBA" id="ARBA00007069"/>
    </source>
</evidence>
<dbReference type="PANTHER" id="PTHR42929">
    <property type="entry name" value="INNER MEMBRANE ABC TRANSPORTER PERMEASE PROTEIN YDCU-RELATED-RELATED"/>
    <property type="match status" value="1"/>
</dbReference>
<keyword evidence="4" id="KW-1003">Cell membrane</keyword>
<name>A0A4R1RVB4_HYDET</name>
<reference evidence="10 11" key="1">
    <citation type="submission" date="2019-03" db="EMBL/GenBank/DDBJ databases">
        <title>Genomic Encyclopedia of Type Strains, Phase IV (KMG-IV): sequencing the most valuable type-strain genomes for metagenomic binning, comparative biology and taxonomic classification.</title>
        <authorList>
            <person name="Goeker M."/>
        </authorList>
    </citation>
    <scope>NUCLEOTIDE SEQUENCE [LARGE SCALE GENOMIC DNA]</scope>
    <source>
        <strain evidence="10 11">LX-B</strain>
    </source>
</reference>
<keyword evidence="3 8" id="KW-0813">Transport</keyword>
<protein>
    <submittedName>
        <fullName evidence="10">Spermidine/putrescine transport system permease protein</fullName>
    </submittedName>
</protein>
<dbReference type="SUPFAM" id="SSF161098">
    <property type="entry name" value="MetI-like"/>
    <property type="match status" value="1"/>
</dbReference>
<dbReference type="GO" id="GO:0005886">
    <property type="term" value="C:plasma membrane"/>
    <property type="evidence" value="ECO:0007669"/>
    <property type="project" value="UniProtKB-SubCell"/>
</dbReference>
<feature type="transmembrane region" description="Helical" evidence="8">
    <location>
        <begin position="130"/>
        <end position="151"/>
    </location>
</feature>
<keyword evidence="5 8" id="KW-0812">Transmembrane</keyword>
<evidence type="ECO:0000256" key="3">
    <source>
        <dbReference type="ARBA" id="ARBA00022448"/>
    </source>
</evidence>
<evidence type="ECO:0000256" key="1">
    <source>
        <dbReference type="ARBA" id="ARBA00004651"/>
    </source>
</evidence>
<dbReference type="GO" id="GO:0055085">
    <property type="term" value="P:transmembrane transport"/>
    <property type="evidence" value="ECO:0007669"/>
    <property type="project" value="InterPro"/>
</dbReference>
<feature type="transmembrane region" description="Helical" evidence="8">
    <location>
        <begin position="282"/>
        <end position="302"/>
    </location>
</feature>
<dbReference type="AlphaFoldDB" id="A0A4R1RVB4"/>
<accession>A0A4R1RVB4</accession>
<feature type="domain" description="ABC transmembrane type-1" evidence="9">
    <location>
        <begin position="95"/>
        <end position="301"/>
    </location>
</feature>
<dbReference type="CDD" id="cd06261">
    <property type="entry name" value="TM_PBP2"/>
    <property type="match status" value="1"/>
</dbReference>
<dbReference type="EMBL" id="SLUN01000010">
    <property type="protein sequence ID" value="TCL70050.1"/>
    <property type="molecule type" value="Genomic_DNA"/>
</dbReference>
<sequence length="316" mass="35436">MNEPMIASAGMEEQAALAQERELAAGAAGKRKRRDWGPLWTLSPVFFWMICFVAAPLAIIVLVSFFTRGLYGGIDYLFTLENYVRMFNPLYFKILGSSLSVSFFTTLFCLLLGYPFAYFVARAPQKIRSILLMLIIIPFWSNSLVRTYAWIVLLRTEGIINTVLIQLGLITEPLKLLYNETGVLIGMVYTLFPFMVLPLYTSIEKLNPSLLEAASDLGAVAWKRFVRITLPLTMPGIVAGSILVFIPTLGYFFIPDLMGGSKTMLISNLIKNQFLTARDWPFGSALSILLILLTLVLIGFYMRLARSQSDMEVFGA</sequence>
<evidence type="ECO:0000313" key="11">
    <source>
        <dbReference type="Proteomes" id="UP000295008"/>
    </source>
</evidence>
<keyword evidence="6 8" id="KW-1133">Transmembrane helix</keyword>
<feature type="transmembrane region" description="Helical" evidence="8">
    <location>
        <begin position="91"/>
        <end position="118"/>
    </location>
</feature>
<dbReference type="Gene3D" id="1.10.3720.10">
    <property type="entry name" value="MetI-like"/>
    <property type="match status" value="1"/>
</dbReference>
<dbReference type="InterPro" id="IPR035906">
    <property type="entry name" value="MetI-like_sf"/>
</dbReference>
<feature type="transmembrane region" description="Helical" evidence="8">
    <location>
        <begin position="182"/>
        <end position="200"/>
    </location>
</feature>
<dbReference type="InterPro" id="IPR000515">
    <property type="entry name" value="MetI-like"/>
</dbReference>
<evidence type="ECO:0000256" key="4">
    <source>
        <dbReference type="ARBA" id="ARBA00022475"/>
    </source>
</evidence>
<feature type="transmembrane region" description="Helical" evidence="8">
    <location>
        <begin position="232"/>
        <end position="254"/>
    </location>
</feature>
<keyword evidence="11" id="KW-1185">Reference proteome</keyword>
<comment type="caution">
    <text evidence="10">The sequence shown here is derived from an EMBL/GenBank/DDBJ whole genome shotgun (WGS) entry which is preliminary data.</text>
</comment>
<dbReference type="PROSITE" id="PS50928">
    <property type="entry name" value="ABC_TM1"/>
    <property type="match status" value="1"/>
</dbReference>
<comment type="subcellular location">
    <subcellularLocation>
        <location evidence="1 8">Cell membrane</location>
        <topology evidence="1 8">Multi-pass membrane protein</topology>
    </subcellularLocation>
</comment>